<dbReference type="RefSeq" id="WP_012109123.1">
    <property type="nucleotide sequence ID" value="NC_009714.1"/>
</dbReference>
<reference evidence="2" key="1">
    <citation type="submission" date="2007-07" db="EMBL/GenBank/DDBJ databases">
        <title>Complete genome sequence of Campylobacter hominis ATCC BAA-381, a commensal isolated from the human gastrointestinal tract.</title>
        <authorList>
            <person name="Fouts D.E."/>
            <person name="Mongodin E.F."/>
            <person name="Puiu D."/>
            <person name="Sebastian Y."/>
            <person name="Miller W.G."/>
            <person name="Mandrell R.E."/>
            <person name="Nelson K.E."/>
        </authorList>
    </citation>
    <scope>NUCLEOTIDE SEQUENCE [LARGE SCALE GENOMIC DNA]</scope>
    <source>
        <strain evidence="2">ATCC BAA-381 / LMG 19568 / NCTC 13146 / CH001A</strain>
    </source>
</reference>
<dbReference type="AlphaFoldDB" id="A7I2T1"/>
<dbReference type="KEGG" id="cha:CHAB381_1271"/>
<protein>
    <submittedName>
        <fullName evidence="1">Uncharacterized protein</fullName>
    </submittedName>
</protein>
<name>A7I2T1_CAMHC</name>
<evidence type="ECO:0000313" key="2">
    <source>
        <dbReference type="Proteomes" id="UP000002407"/>
    </source>
</evidence>
<dbReference type="eggNOG" id="ENOG5031AGG">
    <property type="taxonomic scope" value="Bacteria"/>
</dbReference>
<sequence length="238" mass="27766">MQINFGFCGSKDFVPDPFCSLCKSKKLIIFLTLYNANVDDALKIPMKFARNAENFSEIFSNFIIENLRFKPLNFKKCVKFDVLSNVIILSFLKGKNIKFNTKIPLLKIARLIQILYQNGKFSLIFDANIFFKNFVFDKIAYKNSNREIYLKDEIMVIDKKLAVIVNFKSLDFEKQNFSSDIKKALSNSEILKLESVYLIYPKAQNFRRHILIKSENIPQNLTLKLVPYRINNKICLKG</sequence>
<dbReference type="EMBL" id="CP000776">
    <property type="protein sequence ID" value="ABS51821.1"/>
    <property type="molecule type" value="Genomic_DNA"/>
</dbReference>
<accession>A7I2T1</accession>
<gene>
    <name evidence="1" type="ordered locus">CHAB381_1271</name>
</gene>
<dbReference type="Proteomes" id="UP000002407">
    <property type="component" value="Chromosome"/>
</dbReference>
<proteinExistence type="predicted"/>
<evidence type="ECO:0000313" key="1">
    <source>
        <dbReference type="EMBL" id="ABS51821.1"/>
    </source>
</evidence>
<keyword evidence="2" id="KW-1185">Reference proteome</keyword>
<dbReference type="HOGENOM" id="CLU_104520_0_0_7"/>
<dbReference type="STRING" id="360107.CHAB381_1271"/>
<organism evidence="1 2">
    <name type="scientific">Campylobacter hominis (strain ATCC BAA-381 / DSM 21671 / CCUG 45161 / LMG 19568 / NCTC 13146 / CH001A)</name>
    <dbReference type="NCBI Taxonomy" id="360107"/>
    <lineage>
        <taxon>Bacteria</taxon>
        <taxon>Pseudomonadati</taxon>
        <taxon>Campylobacterota</taxon>
        <taxon>Epsilonproteobacteria</taxon>
        <taxon>Campylobacterales</taxon>
        <taxon>Campylobacteraceae</taxon>
        <taxon>Campylobacter</taxon>
    </lineage>
</organism>
<dbReference type="OrthoDB" id="5358202at2"/>